<dbReference type="Proteomes" id="UP000789595">
    <property type="component" value="Unassembled WGS sequence"/>
</dbReference>
<proteinExistence type="predicted"/>
<evidence type="ECO:0000313" key="2">
    <source>
        <dbReference type="EMBL" id="CAH0372887.1"/>
    </source>
</evidence>
<keyword evidence="3" id="KW-1185">Reference proteome</keyword>
<reference evidence="2" key="1">
    <citation type="submission" date="2021-11" db="EMBL/GenBank/DDBJ databases">
        <authorList>
            <consortium name="Genoscope - CEA"/>
            <person name="William W."/>
        </authorList>
    </citation>
    <scope>NUCLEOTIDE SEQUENCE</scope>
</reference>
<protein>
    <submittedName>
        <fullName evidence="2">Uncharacterized protein</fullName>
    </submittedName>
</protein>
<feature type="transmembrane region" description="Helical" evidence="1">
    <location>
        <begin position="12"/>
        <end position="33"/>
    </location>
</feature>
<comment type="caution">
    <text evidence="2">The sequence shown here is derived from an EMBL/GenBank/DDBJ whole genome shotgun (WGS) entry which is preliminary data.</text>
</comment>
<keyword evidence="1" id="KW-0812">Transmembrane</keyword>
<gene>
    <name evidence="2" type="ORF">PECAL_4P00470</name>
</gene>
<organism evidence="2 3">
    <name type="scientific">Pelagomonas calceolata</name>
    <dbReference type="NCBI Taxonomy" id="35677"/>
    <lineage>
        <taxon>Eukaryota</taxon>
        <taxon>Sar</taxon>
        <taxon>Stramenopiles</taxon>
        <taxon>Ochrophyta</taxon>
        <taxon>Pelagophyceae</taxon>
        <taxon>Pelagomonadales</taxon>
        <taxon>Pelagomonadaceae</taxon>
        <taxon>Pelagomonas</taxon>
    </lineage>
</organism>
<evidence type="ECO:0000313" key="3">
    <source>
        <dbReference type="Proteomes" id="UP000789595"/>
    </source>
</evidence>
<dbReference type="AlphaFoldDB" id="A0A8J2SRM5"/>
<evidence type="ECO:0000256" key="1">
    <source>
        <dbReference type="SAM" id="Phobius"/>
    </source>
</evidence>
<sequence length="126" mass="14251">MSSDKSASPFCFFFFLAVAWGGAFLSFNFWSWARFSACARKPSSRPSGRGAVGCFDTKWSFKFWSVGMRVLQMEQSRLRAFSPQPSCVPDFFMAACFLALRSWDAALAAPRTIFTTVEDLYVCRVM</sequence>
<accession>A0A8J2SRM5</accession>
<keyword evidence="1" id="KW-1133">Transmembrane helix</keyword>
<dbReference type="EMBL" id="CAKKNE010000004">
    <property type="protein sequence ID" value="CAH0372887.1"/>
    <property type="molecule type" value="Genomic_DNA"/>
</dbReference>
<name>A0A8J2SRM5_9STRA</name>
<keyword evidence="1" id="KW-0472">Membrane</keyword>